<dbReference type="PRINTS" id="PR00081">
    <property type="entry name" value="GDHRDH"/>
</dbReference>
<dbReference type="EMBL" id="JAEACQ010000122">
    <property type="protein sequence ID" value="MBL7626048.1"/>
    <property type="molecule type" value="Genomic_DNA"/>
</dbReference>
<dbReference type="SUPFAM" id="SSF51735">
    <property type="entry name" value="NAD(P)-binding Rossmann-fold domains"/>
    <property type="match status" value="1"/>
</dbReference>
<sequence>MAGEAVGRGPGVGARPLGGRTVVVTGASAGIGAAAARRLAELGAGVVVVGRCRERTAAVAGAIGAVPVFADFARLDDVRRAADEILGLCPRIDVLANNAGAMFPDRRMTVDGHEMTFQVNHLAGFLLTGLLLPRLTTTPNSRVIMTSSVINVLGCLDLDDLDRFRRPYRQFSAYADSKLANVLFVRELTRRAAAAGGPAAGGPTATAFHPGFIASNIGRDTRHITRLKGRWWSQYVTHTPGYGAQPLVALAVRVDPRAVDGAYLHRFRRHEHLLVSRAARDPELARRLWDRCSALVGLSA</sequence>
<dbReference type="InterPro" id="IPR002347">
    <property type="entry name" value="SDR_fam"/>
</dbReference>
<organism evidence="2 3">
    <name type="scientific">Frankia nepalensis</name>
    <dbReference type="NCBI Taxonomy" id="1836974"/>
    <lineage>
        <taxon>Bacteria</taxon>
        <taxon>Bacillati</taxon>
        <taxon>Actinomycetota</taxon>
        <taxon>Actinomycetes</taxon>
        <taxon>Frankiales</taxon>
        <taxon>Frankiaceae</taxon>
        <taxon>Frankia</taxon>
    </lineage>
</organism>
<keyword evidence="1" id="KW-0560">Oxidoreductase</keyword>
<evidence type="ECO:0000313" key="3">
    <source>
        <dbReference type="Proteomes" id="UP000604475"/>
    </source>
</evidence>
<dbReference type="PANTHER" id="PTHR43157">
    <property type="entry name" value="PHOSPHATIDYLINOSITOL-GLYCAN BIOSYNTHESIS CLASS F PROTEIN-RELATED"/>
    <property type="match status" value="1"/>
</dbReference>
<name>A0A937RGQ3_9ACTN</name>
<gene>
    <name evidence="2" type="ORF">I7412_02415</name>
</gene>
<proteinExistence type="predicted"/>
<dbReference type="InterPro" id="IPR036291">
    <property type="entry name" value="NAD(P)-bd_dom_sf"/>
</dbReference>
<dbReference type="PANTHER" id="PTHR43157:SF31">
    <property type="entry name" value="PHOSPHATIDYLINOSITOL-GLYCAN BIOSYNTHESIS CLASS F PROTEIN"/>
    <property type="match status" value="1"/>
</dbReference>
<evidence type="ECO:0000256" key="1">
    <source>
        <dbReference type="ARBA" id="ARBA00023002"/>
    </source>
</evidence>
<evidence type="ECO:0000313" key="2">
    <source>
        <dbReference type="EMBL" id="MBL7626048.1"/>
    </source>
</evidence>
<comment type="caution">
    <text evidence="2">The sequence shown here is derived from an EMBL/GenBank/DDBJ whole genome shotgun (WGS) entry which is preliminary data.</text>
</comment>
<reference evidence="2" key="1">
    <citation type="submission" date="2020-12" db="EMBL/GenBank/DDBJ databases">
        <title>Genomic characterization of non-nitrogen-fixing Frankia strains.</title>
        <authorList>
            <person name="Carlos-Shanley C."/>
            <person name="Guerra T."/>
            <person name="Hahn D."/>
        </authorList>
    </citation>
    <scope>NUCLEOTIDE SEQUENCE</scope>
    <source>
        <strain evidence="2">CN6</strain>
    </source>
</reference>
<accession>A0A937RGQ3</accession>
<dbReference type="AlphaFoldDB" id="A0A937RGQ3"/>
<protein>
    <submittedName>
        <fullName evidence="2">SDR family NAD(P)-dependent oxidoreductase</fullName>
    </submittedName>
</protein>
<dbReference type="GO" id="GO:0016491">
    <property type="term" value="F:oxidoreductase activity"/>
    <property type="evidence" value="ECO:0007669"/>
    <property type="project" value="UniProtKB-KW"/>
</dbReference>
<dbReference type="Proteomes" id="UP000604475">
    <property type="component" value="Unassembled WGS sequence"/>
</dbReference>
<keyword evidence="3" id="KW-1185">Reference proteome</keyword>
<dbReference type="Gene3D" id="3.40.50.720">
    <property type="entry name" value="NAD(P)-binding Rossmann-like Domain"/>
    <property type="match status" value="1"/>
</dbReference>
<dbReference type="Pfam" id="PF00106">
    <property type="entry name" value="adh_short"/>
    <property type="match status" value="1"/>
</dbReference>